<dbReference type="SUPFAM" id="SSF48452">
    <property type="entry name" value="TPR-like"/>
    <property type="match status" value="1"/>
</dbReference>
<protein>
    <recommendedName>
        <fullName evidence="1">VIT domain-containing protein</fullName>
    </recommendedName>
</protein>
<comment type="caution">
    <text evidence="2">The sequence shown here is derived from an EMBL/GenBank/DDBJ whole genome shotgun (WGS) entry which is preliminary data.</text>
</comment>
<sequence length="1130" mass="127864">MKSNMYSFKPEIFLGNLKLIFYFLLFLGVKTFAQSPEMTVKGDEAEKVRMNQLIVNVKVVGNSAYTTAEMHFFNSGTRQMEAELIFPLPENVSVSRYAIDINGKMREAVPVNKNKGKQVFEAIEHRRVDPGLLEKVDGNNFRTRIYPLMPNGERIVIIGYEEELSAFDKNNLAYQLVSRYPKKLDKFEITVSVLGVSASPSVVENSGEAIAFTNWNQSFQTSLKKENYQPSEKLLFKIPIQQNIPSVVMQNVGGQHYFYGNTFIEGNKVAKKLSGSIGLIWDNSLSCQTRDLKKELDLLDTYFQKIKNTKVTLYFLNYTFEKQKEYVISNGNWAELKAVLQNAKYDGGTRFSQINFTGHDEYLFFSDGLSSLSENMLPKTKKPVYMITSSASADFAFLNYSAMQTRGNFINLNQLNLENALDKLVNTNLKFLGIKENYTVTDLFPMPGTSVSGSFSFSGISLNPKNEITLLFGYNNEAVLERKIILDASTQGTNDVNIEKLWAQKKIASLDLQYAKNAEEIELLGKKYGIITKNTSLIVLEDIRDYIMYDIIPPAELRVEFDRIKKQEHDSNLAKQKNNWENIDSYFAGLNIWWKQNIKYLAPKKVVKTKVKNSEEVGNSLRRSTNVAAGFVSGVVLDQTGTPLPGVNISVMAESTGVSTDFDGKFTIQAPENSNLNISYIGFESTQINVGRNNIVTIHLRENSNTLQEVVTIGYGTVKGNANATMTADEPVGSGTVTVIVQEDNNVYNDSSPSTAKVDQVRFVAPTVAQSNEVYRDGDKKSDELQEVVAIGYGKRKRDDITLEQELAGRVAGIDTLNFVSGYVSNQEVQSEAKTWNPDRLYLKALAAAPKEKQYDLYFELRKYQERNPSFYFDVAHFFYNQGDVKKALQVISNIADLGLENHQLYKTLTYTLRQWKDFDDALFTAKQIAKWRAHEPQSLRDYALALEDAGKYQEAFDQLVKALEVNYYGEMSGQYEGVEDIILMDINRLMTEDTGLDSGKLDKKYLQKMPVDIRIIMNWNLMDVDLDLHIIEPTGEECYYSHTTTEAGARFSKDFTQGYGPEQYLIRNAVKGKYQIKTNYFGESELTENGPATVMVEIYTIKAGKTTKVLKTIQLGKIKENDVLAEIVW</sequence>
<dbReference type="SUPFAM" id="SSF49464">
    <property type="entry name" value="Carboxypeptidase regulatory domain-like"/>
    <property type="match status" value="1"/>
</dbReference>
<dbReference type="Gene3D" id="1.25.40.10">
    <property type="entry name" value="Tetratricopeptide repeat domain"/>
    <property type="match status" value="1"/>
</dbReference>
<feature type="domain" description="VIT" evidence="1">
    <location>
        <begin position="34"/>
        <end position="162"/>
    </location>
</feature>
<dbReference type="InterPro" id="IPR011990">
    <property type="entry name" value="TPR-like_helical_dom_sf"/>
</dbReference>
<keyword evidence="3" id="KW-1185">Reference proteome</keyword>
<dbReference type="InterPro" id="IPR008969">
    <property type="entry name" value="CarboxyPept-like_regulatory"/>
</dbReference>
<organism evidence="2 3">
    <name type="scientific">Flavobacterium piscis</name>
    <dbReference type="NCBI Taxonomy" id="1114874"/>
    <lineage>
        <taxon>Bacteria</taxon>
        <taxon>Pseudomonadati</taxon>
        <taxon>Bacteroidota</taxon>
        <taxon>Flavobacteriia</taxon>
        <taxon>Flavobacteriales</taxon>
        <taxon>Flavobacteriaceae</taxon>
        <taxon>Flavobacterium</taxon>
    </lineage>
</organism>
<gene>
    <name evidence="2" type="ORF">J2W48_001744</name>
</gene>
<reference evidence="2 3" key="1">
    <citation type="submission" date="2023-07" db="EMBL/GenBank/DDBJ databases">
        <title>Sorghum-associated microbial communities from plants grown in Nebraska, USA.</title>
        <authorList>
            <person name="Schachtman D."/>
        </authorList>
    </citation>
    <scope>NUCLEOTIDE SEQUENCE [LARGE SCALE GENOMIC DNA]</scope>
    <source>
        <strain evidence="2 3">4129</strain>
    </source>
</reference>
<dbReference type="Pfam" id="PF13715">
    <property type="entry name" value="CarbopepD_reg_2"/>
    <property type="match status" value="1"/>
</dbReference>
<dbReference type="Pfam" id="PF08487">
    <property type="entry name" value="VIT"/>
    <property type="match status" value="1"/>
</dbReference>
<dbReference type="PROSITE" id="PS51468">
    <property type="entry name" value="VIT"/>
    <property type="match status" value="1"/>
</dbReference>
<dbReference type="Gene3D" id="2.60.40.1120">
    <property type="entry name" value="Carboxypeptidase-like, regulatory domain"/>
    <property type="match status" value="1"/>
</dbReference>
<proteinExistence type="predicted"/>
<dbReference type="EMBL" id="JAVDWQ010000004">
    <property type="protein sequence ID" value="MDR7209806.1"/>
    <property type="molecule type" value="Genomic_DNA"/>
</dbReference>
<dbReference type="Pfam" id="PF09906">
    <property type="entry name" value="DUF2135"/>
    <property type="match status" value="1"/>
</dbReference>
<dbReference type="InterPro" id="IPR019220">
    <property type="entry name" value="DUF2135"/>
</dbReference>
<dbReference type="Proteomes" id="UP001269081">
    <property type="component" value="Unassembled WGS sequence"/>
</dbReference>
<name>A0ABU1Y8J6_9FLAO</name>
<accession>A0ABU1Y8J6</accession>
<evidence type="ECO:0000313" key="2">
    <source>
        <dbReference type="EMBL" id="MDR7209806.1"/>
    </source>
</evidence>
<evidence type="ECO:0000259" key="1">
    <source>
        <dbReference type="PROSITE" id="PS51468"/>
    </source>
</evidence>
<dbReference type="InterPro" id="IPR013694">
    <property type="entry name" value="VIT"/>
</dbReference>
<evidence type="ECO:0000313" key="3">
    <source>
        <dbReference type="Proteomes" id="UP001269081"/>
    </source>
</evidence>
<dbReference type="RefSeq" id="WP_310280339.1">
    <property type="nucleotide sequence ID" value="NZ_JAVDWQ010000004.1"/>
</dbReference>